<evidence type="ECO:0000259" key="11">
    <source>
        <dbReference type="Pfam" id="PF13206"/>
    </source>
</evidence>
<comment type="subcellular location">
    <subcellularLocation>
        <location evidence="2">Cell membrane</location>
        <topology evidence="2">Lipid-anchor</topology>
        <topology evidence="2">GPI-anchor</topology>
    </subcellularLocation>
</comment>
<reference evidence="12" key="1">
    <citation type="submission" date="2016-08" db="EMBL/GenBank/DDBJ databases">
        <title>VSG repertoire of Trypanosoma brucei EATRO 1125.</title>
        <authorList>
            <person name="Cross G.A."/>
        </authorList>
    </citation>
    <scope>NUCLEOTIDE SEQUENCE</scope>
    <source>
        <strain evidence="12">EATRO 1125</strain>
    </source>
</reference>
<dbReference type="GO" id="GO:0005886">
    <property type="term" value="C:plasma membrane"/>
    <property type="evidence" value="ECO:0007669"/>
    <property type="project" value="UniProtKB-SubCell"/>
</dbReference>
<dbReference type="InterPro" id="IPR019609">
    <property type="entry name" value="Variant_surf_glycoprt_trypan_C"/>
</dbReference>
<evidence type="ECO:0000256" key="5">
    <source>
        <dbReference type="ARBA" id="ARBA00022729"/>
    </source>
</evidence>
<feature type="domain" description="Trypanosome variant surface glycoprotein C-terminal" evidence="10">
    <location>
        <begin position="235"/>
        <end position="273"/>
    </location>
</feature>
<keyword evidence="5" id="KW-0732">Signal</keyword>
<organism evidence="12">
    <name type="scientific">Trypanosoma brucei</name>
    <dbReference type="NCBI Taxonomy" id="5691"/>
    <lineage>
        <taxon>Eukaryota</taxon>
        <taxon>Discoba</taxon>
        <taxon>Euglenozoa</taxon>
        <taxon>Kinetoplastea</taxon>
        <taxon>Metakinetoplastina</taxon>
        <taxon>Trypanosomatida</taxon>
        <taxon>Trypanosomatidae</taxon>
        <taxon>Trypanosoma</taxon>
    </lineage>
</organism>
<keyword evidence="4" id="KW-0336">GPI-anchor</keyword>
<dbReference type="GO" id="GO:0098552">
    <property type="term" value="C:side of membrane"/>
    <property type="evidence" value="ECO:0007669"/>
    <property type="project" value="UniProtKB-KW"/>
</dbReference>
<dbReference type="Pfam" id="PF13206">
    <property type="entry name" value="VSG_B"/>
    <property type="match status" value="1"/>
</dbReference>
<keyword evidence="3" id="KW-1003">Cell membrane</keyword>
<protein>
    <submittedName>
        <fullName evidence="12">Variant surface glycoprotein 1125.2955</fullName>
    </submittedName>
</protein>
<evidence type="ECO:0000256" key="6">
    <source>
        <dbReference type="ARBA" id="ARBA00023136"/>
    </source>
</evidence>
<evidence type="ECO:0000256" key="3">
    <source>
        <dbReference type="ARBA" id="ARBA00022475"/>
    </source>
</evidence>
<dbReference type="Pfam" id="PF10659">
    <property type="entry name" value="Trypan_glycop_C"/>
    <property type="match status" value="1"/>
</dbReference>
<evidence type="ECO:0000259" key="10">
    <source>
        <dbReference type="Pfam" id="PF10659"/>
    </source>
</evidence>
<feature type="domain" description="Trypanosome variant surface glycoprotein B-type N-terminal" evidence="11">
    <location>
        <begin position="30"/>
        <end position="194"/>
    </location>
</feature>
<dbReference type="AlphaFoldDB" id="A0A1J0R909"/>
<dbReference type="EMBL" id="KX700403">
    <property type="protein sequence ID" value="APD74359.1"/>
    <property type="molecule type" value="Genomic_DNA"/>
</dbReference>
<dbReference type="VEuPathDB" id="TriTrypDB:Tb11.v5.0973"/>
<feature type="compositionally biased region" description="Basic and acidic residues" evidence="9">
    <location>
        <begin position="254"/>
        <end position="268"/>
    </location>
</feature>
<dbReference type="InterPro" id="IPR025932">
    <property type="entry name" value="Trypano_VSG_B_N_dom"/>
</dbReference>
<feature type="region of interest" description="Disordered" evidence="9">
    <location>
        <begin position="254"/>
        <end position="276"/>
    </location>
</feature>
<evidence type="ECO:0000256" key="8">
    <source>
        <dbReference type="ARBA" id="ARBA00023288"/>
    </source>
</evidence>
<name>A0A1J0R909_9TRYP</name>
<sequence length="276" mass="29641">MKTLFLGNPDAKLTTVTRDQIFGPSASDIASRDNACSTAPGASKLGTLAAAMSCICQGETDSQADDICFRAQTGANVWGDTAAPNENAAKEIIGKCTTDEHKQKTTYHTIRQTLNTVARLVTTKSGNTYLGAFETSCDGQQNNGRCMKWTNKKPHEIFADPATPWLKELAELAAALEAREKHNNLVNERNKQLAVLLARARALENPRSFATAIAQTAKEAAGRQEKAEQNKAHNCAAHTANSTCAKNDCKWEGENETKGTCKPKDGKKQTNTAGAG</sequence>
<proteinExistence type="predicted"/>
<evidence type="ECO:0000313" key="12">
    <source>
        <dbReference type="EMBL" id="APD74359.1"/>
    </source>
</evidence>
<evidence type="ECO:0000256" key="9">
    <source>
        <dbReference type="SAM" id="MobiDB-lite"/>
    </source>
</evidence>
<evidence type="ECO:0000256" key="1">
    <source>
        <dbReference type="ARBA" id="ARBA00002523"/>
    </source>
</evidence>
<keyword evidence="7" id="KW-0325">Glycoprotein</keyword>
<dbReference type="SUPFAM" id="SSF118251">
    <property type="entry name" value="Variant surface glycoprotein MITAT 1.2, VSG 221, C-terminal domain"/>
    <property type="match status" value="1"/>
</dbReference>
<keyword evidence="6" id="KW-0472">Membrane</keyword>
<evidence type="ECO:0000256" key="7">
    <source>
        <dbReference type="ARBA" id="ARBA00023180"/>
    </source>
</evidence>
<evidence type="ECO:0000256" key="2">
    <source>
        <dbReference type="ARBA" id="ARBA00004609"/>
    </source>
</evidence>
<evidence type="ECO:0000256" key="4">
    <source>
        <dbReference type="ARBA" id="ARBA00022622"/>
    </source>
</evidence>
<accession>A0A1J0R909</accession>
<dbReference type="InterPro" id="IPR027446">
    <property type="entry name" value="VSG_C_dom_sf"/>
</dbReference>
<keyword evidence="8" id="KW-0449">Lipoprotein</keyword>
<comment type="function">
    <text evidence="1">VSG forms a coat on the surface of the parasite. The trypanosome evades the immune response of the host by expressing a series of antigenically distinct VSGs from an estimated 1000 VSG genes.</text>
</comment>
<dbReference type="VEuPathDB" id="TriTrypDB:Tb427_000168100"/>